<dbReference type="AlphaFoldDB" id="A0A1H3XLE4"/>
<evidence type="ECO:0000313" key="1">
    <source>
        <dbReference type="EMBL" id="SEA00247.1"/>
    </source>
</evidence>
<protein>
    <submittedName>
        <fullName evidence="1">Uncharacterized protein</fullName>
    </submittedName>
</protein>
<name>A0A1H3XLE4_9GAMM</name>
<accession>A0A1H3XLE4</accession>
<reference evidence="1 2" key="1">
    <citation type="submission" date="2016-10" db="EMBL/GenBank/DDBJ databases">
        <authorList>
            <person name="de Groot N.N."/>
        </authorList>
    </citation>
    <scope>NUCLEOTIDE SEQUENCE [LARGE SCALE GENOMIC DNA]</scope>
    <source>
        <strain evidence="1 2">DSM 21228</strain>
    </source>
</reference>
<organism evidence="1 2">
    <name type="scientific">Thiothrix caldifontis</name>
    <dbReference type="NCBI Taxonomy" id="525918"/>
    <lineage>
        <taxon>Bacteria</taxon>
        <taxon>Pseudomonadati</taxon>
        <taxon>Pseudomonadota</taxon>
        <taxon>Gammaproteobacteria</taxon>
        <taxon>Thiotrichales</taxon>
        <taxon>Thiotrichaceae</taxon>
        <taxon>Thiothrix</taxon>
    </lineage>
</organism>
<dbReference type="EMBL" id="FNQP01000003">
    <property type="protein sequence ID" value="SEA00247.1"/>
    <property type="molecule type" value="Genomic_DNA"/>
</dbReference>
<dbReference type="RefSeq" id="WP_175517825.1">
    <property type="nucleotide sequence ID" value="NZ_FNQP01000003.1"/>
</dbReference>
<sequence>MITVIQNDWIRRVAVVKTVLVERFKIIDNRLSINGYVDAAMIHNPKD</sequence>
<dbReference type="Proteomes" id="UP000199397">
    <property type="component" value="Unassembled WGS sequence"/>
</dbReference>
<proteinExistence type="predicted"/>
<gene>
    <name evidence="1" type="ORF">SAMN05660964_00737</name>
</gene>
<keyword evidence="2" id="KW-1185">Reference proteome</keyword>
<evidence type="ECO:0000313" key="2">
    <source>
        <dbReference type="Proteomes" id="UP000199397"/>
    </source>
</evidence>